<accession>A0A285VDP5</accession>
<protein>
    <submittedName>
        <fullName evidence="2">Uncharacterized protein</fullName>
    </submittedName>
</protein>
<organism evidence="2 3">
    <name type="scientific">Ornithinimicrobium cerasi</name>
    <dbReference type="NCBI Taxonomy" id="2248773"/>
    <lineage>
        <taxon>Bacteria</taxon>
        <taxon>Bacillati</taxon>
        <taxon>Actinomycetota</taxon>
        <taxon>Actinomycetes</taxon>
        <taxon>Micrococcales</taxon>
        <taxon>Ornithinimicrobiaceae</taxon>
        <taxon>Ornithinimicrobium</taxon>
    </lineage>
</organism>
<reference evidence="3" key="1">
    <citation type="submission" date="2017-08" db="EMBL/GenBank/DDBJ databases">
        <authorList>
            <person name="Varghese N."/>
            <person name="Submissions S."/>
        </authorList>
    </citation>
    <scope>NUCLEOTIDE SEQUENCE [LARGE SCALE GENOMIC DNA]</scope>
    <source>
        <strain evidence="3">USBA17B2</strain>
    </source>
</reference>
<sequence length="218" mass="22958">MGFGDLLDRMLGRAPATPDEERMVLPAPPTAEDVYAALDQTAELLASSALPSAVVARAGRVVDTVRDTVPRLRRISGSDLGYTVVATATDYLPEAIGAYQRLPRRYADTRPVDGGKTSLMVLVDQLDLLGVTLDRVFDAVYRDDARELVAQGRFIAEKFGHAGAGGSLRVDGVQAPLPAMPEDPDDPTGVVAQVGVTPAAPADEADGPARLTPPEGAR</sequence>
<feature type="region of interest" description="Disordered" evidence="1">
    <location>
        <begin position="173"/>
        <end position="218"/>
    </location>
</feature>
<keyword evidence="3" id="KW-1185">Reference proteome</keyword>
<evidence type="ECO:0000256" key="1">
    <source>
        <dbReference type="SAM" id="MobiDB-lite"/>
    </source>
</evidence>
<evidence type="ECO:0000313" key="3">
    <source>
        <dbReference type="Proteomes" id="UP000219688"/>
    </source>
</evidence>
<dbReference type="RefSeq" id="WP_097186607.1">
    <property type="nucleotide sequence ID" value="NZ_OBQK01000001.1"/>
</dbReference>
<dbReference type="AlphaFoldDB" id="A0A285VDP5"/>
<dbReference type="Proteomes" id="UP000219688">
    <property type="component" value="Unassembled WGS sequence"/>
</dbReference>
<dbReference type="EMBL" id="OBQK01000001">
    <property type="protein sequence ID" value="SOC52113.1"/>
    <property type="molecule type" value="Genomic_DNA"/>
</dbReference>
<gene>
    <name evidence="2" type="ORF">SAMN05421879_101418</name>
</gene>
<dbReference type="STRING" id="1122622.GCA_000421185_01839"/>
<evidence type="ECO:0000313" key="2">
    <source>
        <dbReference type="EMBL" id="SOC52113.1"/>
    </source>
</evidence>
<name>A0A285VDP5_9MICO</name>
<proteinExistence type="predicted"/>